<dbReference type="Proteomes" id="UP001148629">
    <property type="component" value="Unassembled WGS sequence"/>
</dbReference>
<gene>
    <name evidence="1" type="ORF">NM208_g5951</name>
</gene>
<reference evidence="1" key="1">
    <citation type="submission" date="2022-08" db="EMBL/GenBank/DDBJ databases">
        <title>Genome Sequence of Fusarium decemcellulare.</title>
        <authorList>
            <person name="Buettner E."/>
        </authorList>
    </citation>
    <scope>NUCLEOTIDE SEQUENCE</scope>
    <source>
        <strain evidence="1">Babe19</strain>
    </source>
</reference>
<evidence type="ECO:0000313" key="1">
    <source>
        <dbReference type="EMBL" id="KAJ3538335.1"/>
    </source>
</evidence>
<sequence>MQAHRPPLYRPESSHSESSRPNSPHRASFRPESYRPESYQRRRSYPAHDTQQRYEMDEAEFFVRQQRHSSRANVSIFAQIAIESRRDNRAPALLNLVRNVGPPTDREPTTGNFRPIYLPVDGRFRPVDTRTITVMFFRISKGKVVWSPRWSHSYDNWHDSTFADLLTLHYKESRPFGGWLFTKIKFVYFITVSQELRDTIQVEYTEVLQYKGPSTARRFMYLLEHSERERSWIRVLHRLASTVRADSRTEPFIMVEIVEALNTGNIIWLLCLAILVGILAGVVYGILTKDWGSAFTLSSLIVACLVLLLALLSANASFGLEKIIDDEISNNRGGLYWSHYVQDITSRDGAGAQRY</sequence>
<comment type="caution">
    <text evidence="1">The sequence shown here is derived from an EMBL/GenBank/DDBJ whole genome shotgun (WGS) entry which is preliminary data.</text>
</comment>
<proteinExistence type="predicted"/>
<evidence type="ECO:0000313" key="2">
    <source>
        <dbReference type="Proteomes" id="UP001148629"/>
    </source>
</evidence>
<dbReference type="EMBL" id="JANRMS010000526">
    <property type="protein sequence ID" value="KAJ3538335.1"/>
    <property type="molecule type" value="Genomic_DNA"/>
</dbReference>
<protein>
    <submittedName>
        <fullName evidence="1">Uncharacterized protein</fullName>
    </submittedName>
</protein>
<name>A0ACC1SF55_9HYPO</name>
<organism evidence="1 2">
    <name type="scientific">Fusarium decemcellulare</name>
    <dbReference type="NCBI Taxonomy" id="57161"/>
    <lineage>
        <taxon>Eukaryota</taxon>
        <taxon>Fungi</taxon>
        <taxon>Dikarya</taxon>
        <taxon>Ascomycota</taxon>
        <taxon>Pezizomycotina</taxon>
        <taxon>Sordariomycetes</taxon>
        <taxon>Hypocreomycetidae</taxon>
        <taxon>Hypocreales</taxon>
        <taxon>Nectriaceae</taxon>
        <taxon>Fusarium</taxon>
        <taxon>Fusarium decemcellulare species complex</taxon>
    </lineage>
</organism>
<keyword evidence="2" id="KW-1185">Reference proteome</keyword>
<accession>A0ACC1SF55</accession>